<proteinExistence type="predicted"/>
<name>A0ABS5HAL7_9GAMM</name>
<evidence type="ECO:0000313" key="2">
    <source>
        <dbReference type="Proteomes" id="UP000679722"/>
    </source>
</evidence>
<comment type="caution">
    <text evidence="1">The sequence shown here is derived from an EMBL/GenBank/DDBJ whole genome shotgun (WGS) entry which is preliminary data.</text>
</comment>
<evidence type="ECO:0000313" key="1">
    <source>
        <dbReference type="EMBL" id="MBR7888497.1"/>
    </source>
</evidence>
<dbReference type="Proteomes" id="UP000679722">
    <property type="component" value="Unassembled WGS sequence"/>
</dbReference>
<accession>A0ABS5HAL7</accession>
<gene>
    <name evidence="1" type="ORF">J9B83_06035</name>
</gene>
<reference evidence="2" key="1">
    <citation type="submission" date="2023-07" db="EMBL/GenBank/DDBJ databases">
        <title>Marinomonas vulgaris A79, complete genome.</title>
        <authorList>
            <person name="Ying J.-J."/>
        </authorList>
    </citation>
    <scope>NUCLEOTIDE SEQUENCE [LARGE SCALE GENOMIC DNA]</scope>
    <source>
        <strain evidence="2">A79</strain>
    </source>
</reference>
<keyword evidence="2" id="KW-1185">Reference proteome</keyword>
<protein>
    <submittedName>
        <fullName evidence="1">DUF2797 domain-containing protein</fullName>
    </submittedName>
</protein>
<dbReference type="Pfam" id="PF10977">
    <property type="entry name" value="DUF2797"/>
    <property type="match status" value="1"/>
</dbReference>
<organism evidence="1 2">
    <name type="scientific">Marinomonas vulgaris</name>
    <dbReference type="NCBI Taxonomy" id="2823372"/>
    <lineage>
        <taxon>Bacteria</taxon>
        <taxon>Pseudomonadati</taxon>
        <taxon>Pseudomonadota</taxon>
        <taxon>Gammaproteobacteria</taxon>
        <taxon>Oceanospirillales</taxon>
        <taxon>Oceanospirillaceae</taxon>
        <taxon>Marinomonas</taxon>
    </lineage>
</organism>
<dbReference type="RefSeq" id="WP_211535844.1">
    <property type="nucleotide sequence ID" value="NZ_JAGSSV010000005.1"/>
</dbReference>
<dbReference type="InterPro" id="IPR021246">
    <property type="entry name" value="DUF2797"/>
</dbReference>
<sequence length="274" mass="31169">MLHGNIRKMSTEAREGQVFYTLTLGGESLLVNDLLSKKVSLHLDGVIHCTNCKKVTKKSFSQGFCYNCFRKLAACDVCIMSPEKCHFHLGTCREPEWAEQYCMQSHYVYLANSSALKVGITRGDQLPTRWIDQGATQARALFRVQNRRMSGLVETLFKTQVADKTNWRNMLKGNSLVMDLEHEQERLIGQLYEGLDALQSEFGLQSITDLSDENETHEFVYPVIEYPTKITSLNAEKTPLIEGTLMGIKGQYWILDTGVINIRKYTGYQATLTF</sequence>
<dbReference type="EMBL" id="JAGSSV010000005">
    <property type="protein sequence ID" value="MBR7888497.1"/>
    <property type="molecule type" value="Genomic_DNA"/>
</dbReference>